<feature type="signal peptide" evidence="7">
    <location>
        <begin position="1"/>
        <end position="17"/>
    </location>
</feature>
<evidence type="ECO:0000256" key="1">
    <source>
        <dbReference type="ARBA" id="ARBA00007664"/>
    </source>
</evidence>
<dbReference type="Pfam" id="PF00089">
    <property type="entry name" value="Trypsin"/>
    <property type="match status" value="2"/>
</dbReference>
<keyword evidence="10" id="KW-1185">Reference proteome</keyword>
<dbReference type="PROSITE" id="PS00134">
    <property type="entry name" value="TRYPSIN_HIS"/>
    <property type="match status" value="1"/>
</dbReference>
<keyword evidence="3 6" id="KW-0378">Hydrolase</keyword>
<accession>A0A834I6R1</accession>
<dbReference type="SUPFAM" id="SSF50494">
    <property type="entry name" value="Trypsin-like serine proteases"/>
    <property type="match status" value="1"/>
</dbReference>
<dbReference type="InterPro" id="IPR001314">
    <property type="entry name" value="Peptidase_S1A"/>
</dbReference>
<dbReference type="GO" id="GO:0004252">
    <property type="term" value="F:serine-type endopeptidase activity"/>
    <property type="evidence" value="ECO:0007669"/>
    <property type="project" value="InterPro"/>
</dbReference>
<evidence type="ECO:0000256" key="6">
    <source>
        <dbReference type="RuleBase" id="RU363034"/>
    </source>
</evidence>
<dbReference type="InterPro" id="IPR001254">
    <property type="entry name" value="Trypsin_dom"/>
</dbReference>
<sequence>MFLLETFVVILISTASATPLGNNYAGGSNNLQTRIVGGSVVNISSYPYQVQILNKNEHICGGSILSKLFILSAAHCMNDVSTVTNLVVRVGSTSRKQGGKLFSVAKLYSHSKFDIDTYDYDIGILKLAQSLGDSGGPLVLNGVQIGIVSWGYECGKAESPGVYTKVTQFLDFINSTIKSG</sequence>
<keyword evidence="7" id="KW-0732">Signal</keyword>
<keyword evidence="4 6" id="KW-0720">Serine protease</keyword>
<dbReference type="FunFam" id="2.40.10.10:FF:000068">
    <property type="entry name" value="transmembrane protease serine 2"/>
    <property type="match status" value="1"/>
</dbReference>
<dbReference type="PRINTS" id="PR00722">
    <property type="entry name" value="CHYMOTRYPSIN"/>
</dbReference>
<dbReference type="PANTHER" id="PTHR24276">
    <property type="entry name" value="POLYSERASE-RELATED"/>
    <property type="match status" value="1"/>
</dbReference>
<name>A0A834I6R1_RHYFE</name>
<feature type="chain" id="PRO_5032815785" description="Peptidase S1 domain-containing protein" evidence="7">
    <location>
        <begin position="18"/>
        <end position="180"/>
    </location>
</feature>
<dbReference type="CDD" id="cd00190">
    <property type="entry name" value="Tryp_SPc"/>
    <property type="match status" value="1"/>
</dbReference>
<dbReference type="InterPro" id="IPR043504">
    <property type="entry name" value="Peptidase_S1_PA_chymotrypsin"/>
</dbReference>
<dbReference type="InterPro" id="IPR050430">
    <property type="entry name" value="Peptidase_S1"/>
</dbReference>
<dbReference type="EMBL" id="JAACXV010011635">
    <property type="protein sequence ID" value="KAF7275004.1"/>
    <property type="molecule type" value="Genomic_DNA"/>
</dbReference>
<keyword evidence="5" id="KW-1015">Disulfide bond</keyword>
<evidence type="ECO:0000259" key="8">
    <source>
        <dbReference type="PROSITE" id="PS50240"/>
    </source>
</evidence>
<reference evidence="9" key="1">
    <citation type="submission" date="2020-08" db="EMBL/GenBank/DDBJ databases">
        <title>Genome sequencing and assembly of the red palm weevil Rhynchophorus ferrugineus.</title>
        <authorList>
            <person name="Dias G.B."/>
            <person name="Bergman C.M."/>
            <person name="Manee M."/>
        </authorList>
    </citation>
    <scope>NUCLEOTIDE SEQUENCE</scope>
    <source>
        <strain evidence="9">AA-2017</strain>
        <tissue evidence="9">Whole larva</tissue>
    </source>
</reference>
<comment type="caution">
    <text evidence="9">The sequence shown here is derived from an EMBL/GenBank/DDBJ whole genome shotgun (WGS) entry which is preliminary data.</text>
</comment>
<dbReference type="GO" id="GO:0006508">
    <property type="term" value="P:proteolysis"/>
    <property type="evidence" value="ECO:0007669"/>
    <property type="project" value="UniProtKB-KW"/>
</dbReference>
<evidence type="ECO:0000313" key="9">
    <source>
        <dbReference type="EMBL" id="KAF7275004.1"/>
    </source>
</evidence>
<dbReference type="Gene3D" id="2.40.10.10">
    <property type="entry name" value="Trypsin-like serine proteases"/>
    <property type="match status" value="2"/>
</dbReference>
<protein>
    <recommendedName>
        <fullName evidence="8">Peptidase S1 domain-containing protein</fullName>
    </recommendedName>
</protein>
<dbReference type="InterPro" id="IPR009003">
    <property type="entry name" value="Peptidase_S1_PA"/>
</dbReference>
<dbReference type="PROSITE" id="PS50240">
    <property type="entry name" value="TRYPSIN_DOM"/>
    <property type="match status" value="1"/>
</dbReference>
<comment type="similarity">
    <text evidence="1">Belongs to the peptidase S1 family.</text>
</comment>
<evidence type="ECO:0000256" key="2">
    <source>
        <dbReference type="ARBA" id="ARBA00022670"/>
    </source>
</evidence>
<gene>
    <name evidence="9" type="ORF">GWI33_012280</name>
</gene>
<evidence type="ECO:0000256" key="5">
    <source>
        <dbReference type="ARBA" id="ARBA00023157"/>
    </source>
</evidence>
<dbReference type="PANTHER" id="PTHR24276:SF91">
    <property type="entry name" value="AT26814P-RELATED"/>
    <property type="match status" value="1"/>
</dbReference>
<dbReference type="InterPro" id="IPR033116">
    <property type="entry name" value="TRYPSIN_SER"/>
</dbReference>
<evidence type="ECO:0000256" key="3">
    <source>
        <dbReference type="ARBA" id="ARBA00022801"/>
    </source>
</evidence>
<dbReference type="SMART" id="SM00020">
    <property type="entry name" value="Tryp_SPc"/>
    <property type="match status" value="1"/>
</dbReference>
<organism evidence="9 10">
    <name type="scientific">Rhynchophorus ferrugineus</name>
    <name type="common">Red palm weevil</name>
    <name type="synonym">Curculio ferrugineus</name>
    <dbReference type="NCBI Taxonomy" id="354439"/>
    <lineage>
        <taxon>Eukaryota</taxon>
        <taxon>Metazoa</taxon>
        <taxon>Ecdysozoa</taxon>
        <taxon>Arthropoda</taxon>
        <taxon>Hexapoda</taxon>
        <taxon>Insecta</taxon>
        <taxon>Pterygota</taxon>
        <taxon>Neoptera</taxon>
        <taxon>Endopterygota</taxon>
        <taxon>Coleoptera</taxon>
        <taxon>Polyphaga</taxon>
        <taxon>Cucujiformia</taxon>
        <taxon>Curculionidae</taxon>
        <taxon>Dryophthorinae</taxon>
        <taxon>Rhynchophorus</taxon>
    </lineage>
</organism>
<proteinExistence type="inferred from homology"/>
<feature type="domain" description="Peptidase S1" evidence="8">
    <location>
        <begin position="35"/>
        <end position="178"/>
    </location>
</feature>
<evidence type="ECO:0000313" key="10">
    <source>
        <dbReference type="Proteomes" id="UP000625711"/>
    </source>
</evidence>
<dbReference type="PROSITE" id="PS00135">
    <property type="entry name" value="TRYPSIN_SER"/>
    <property type="match status" value="1"/>
</dbReference>
<keyword evidence="2 6" id="KW-0645">Protease</keyword>
<dbReference type="InterPro" id="IPR018114">
    <property type="entry name" value="TRYPSIN_HIS"/>
</dbReference>
<evidence type="ECO:0000256" key="7">
    <source>
        <dbReference type="SAM" id="SignalP"/>
    </source>
</evidence>
<dbReference type="OrthoDB" id="531708at2759"/>
<dbReference type="Proteomes" id="UP000625711">
    <property type="component" value="Unassembled WGS sequence"/>
</dbReference>
<evidence type="ECO:0000256" key="4">
    <source>
        <dbReference type="ARBA" id="ARBA00022825"/>
    </source>
</evidence>
<dbReference type="AlphaFoldDB" id="A0A834I6R1"/>